<dbReference type="InterPro" id="IPR033911">
    <property type="entry name" value="MetRS_core"/>
</dbReference>
<evidence type="ECO:0000259" key="16">
    <source>
        <dbReference type="Pfam" id="PF09334"/>
    </source>
</evidence>
<evidence type="ECO:0000256" key="9">
    <source>
        <dbReference type="ARBA" id="ARBA00023128"/>
    </source>
</evidence>
<keyword evidence="7 15" id="KW-0648">Protein biosynthesis</keyword>
<dbReference type="EC" id="6.1.1.10" evidence="3"/>
<dbReference type="KEGG" id="xtr:100488527"/>
<dbReference type="AlphaFoldDB" id="A0A6I8QWH4"/>
<name>A0A6I8QWH4_XENTR</name>
<dbReference type="InterPro" id="IPR041872">
    <property type="entry name" value="Anticodon_Met"/>
</dbReference>
<gene>
    <name evidence="18 20 21" type="primary">mars2</name>
</gene>
<dbReference type="FunFam" id="2.170.220.10:FF:000001">
    <property type="entry name" value="methionine--tRNA ligase, mitochondrial"/>
    <property type="match status" value="1"/>
</dbReference>
<keyword evidence="6 15" id="KW-0067">ATP-binding</keyword>
<keyword evidence="9" id="KW-0496">Mitochondrion</keyword>
<dbReference type="GeneTree" id="ENSGT00550000075136"/>
<keyword evidence="10 15" id="KW-0030">Aminoacyl-tRNA synthetase</keyword>
<evidence type="ECO:0000256" key="6">
    <source>
        <dbReference type="ARBA" id="ARBA00022840"/>
    </source>
</evidence>
<evidence type="ECO:0000256" key="12">
    <source>
        <dbReference type="ARBA" id="ARBA00029831"/>
    </source>
</evidence>
<reference evidence="18" key="1">
    <citation type="journal article" date="2010" name="Science">
        <title>The genome of the Western clawed frog Xenopus tropicalis.</title>
        <authorList>
            <person name="Hellsten U."/>
            <person name="Harland R.M."/>
            <person name="Gilchrist M.J."/>
            <person name="Hendrix D."/>
            <person name="Jurka J."/>
            <person name="Kapitonov V."/>
            <person name="Ovcharenko I."/>
            <person name="Putnam N.H."/>
            <person name="Shu S."/>
            <person name="Taher L."/>
            <person name="Blitz I.L."/>
            <person name="Blumberg B."/>
            <person name="Dichmann D.S."/>
            <person name="Dubchak I."/>
            <person name="Amaya E."/>
            <person name="Detter J.C."/>
            <person name="Fletcher R."/>
            <person name="Gerhard D.S."/>
            <person name="Goodstein D."/>
            <person name="Graves T."/>
            <person name="Grigoriev I.V."/>
            <person name="Grimwood J."/>
            <person name="Kawashima T."/>
            <person name="Lindquist E."/>
            <person name="Lucas S.M."/>
            <person name="Mead P.E."/>
            <person name="Mitros T."/>
            <person name="Ogino H."/>
            <person name="Ohta Y."/>
            <person name="Poliakov A.V."/>
            <person name="Pollet N."/>
            <person name="Robert J."/>
            <person name="Salamov A."/>
            <person name="Sater A.K."/>
            <person name="Schmutz J."/>
            <person name="Terry A."/>
            <person name="Vize P.D."/>
            <person name="Warren W.C."/>
            <person name="Wells D."/>
            <person name="Wills A."/>
            <person name="Wilson R.K."/>
            <person name="Zimmerman L.B."/>
            <person name="Zorn A.M."/>
            <person name="Grainger R."/>
            <person name="Grammer T."/>
            <person name="Khokha M.K."/>
            <person name="Richardson P.M."/>
            <person name="Rokhsar D.S."/>
        </authorList>
    </citation>
    <scope>NUCLEOTIDE SEQUENCE [LARGE SCALE GENOMIC DNA]</scope>
    <source>
        <strain evidence="18">Nigerian</strain>
    </source>
</reference>
<evidence type="ECO:0000313" key="21">
    <source>
        <dbReference type="Xenbase" id="XB-GENE-5862162"/>
    </source>
</evidence>
<evidence type="ECO:0000313" key="18">
    <source>
        <dbReference type="Ensembl" id="ENSXETP00000073524"/>
    </source>
</evidence>
<dbReference type="InterPro" id="IPR009080">
    <property type="entry name" value="tRNAsynth_Ia_anticodon-bd"/>
</dbReference>
<accession>A0A6I8QWH4</accession>
<dbReference type="Proteomes" id="UP000008143">
    <property type="component" value="Chromosome 8"/>
</dbReference>
<comment type="catalytic activity">
    <reaction evidence="14">
        <text>tRNA(Met) + L-methionine + ATP = L-methionyl-tRNA(Met) + AMP + diphosphate</text>
        <dbReference type="Rhea" id="RHEA:13481"/>
        <dbReference type="Rhea" id="RHEA-COMP:9667"/>
        <dbReference type="Rhea" id="RHEA-COMP:9698"/>
        <dbReference type="ChEBI" id="CHEBI:30616"/>
        <dbReference type="ChEBI" id="CHEBI:33019"/>
        <dbReference type="ChEBI" id="CHEBI:57844"/>
        <dbReference type="ChEBI" id="CHEBI:78442"/>
        <dbReference type="ChEBI" id="CHEBI:78530"/>
        <dbReference type="ChEBI" id="CHEBI:456215"/>
        <dbReference type="EC" id="6.1.1.10"/>
    </reaction>
</comment>
<organism evidence="18">
    <name type="scientific">Xenopus tropicalis</name>
    <name type="common">Western clawed frog</name>
    <name type="synonym">Silurana tropicalis</name>
    <dbReference type="NCBI Taxonomy" id="8364"/>
    <lineage>
        <taxon>Eukaryota</taxon>
        <taxon>Metazoa</taxon>
        <taxon>Chordata</taxon>
        <taxon>Craniata</taxon>
        <taxon>Vertebrata</taxon>
        <taxon>Euteleostomi</taxon>
        <taxon>Amphibia</taxon>
        <taxon>Batrachia</taxon>
        <taxon>Anura</taxon>
        <taxon>Pipoidea</taxon>
        <taxon>Pipidae</taxon>
        <taxon>Xenopodinae</taxon>
        <taxon>Xenopus</taxon>
        <taxon>Silurana</taxon>
    </lineage>
</organism>
<dbReference type="InterPro" id="IPR015413">
    <property type="entry name" value="Methionyl/Leucyl_tRNA_Synth"/>
</dbReference>
<keyword evidence="8" id="KW-0809">Transit peptide</keyword>
<dbReference type="SUPFAM" id="SSF47323">
    <property type="entry name" value="Anticodon-binding domain of a subclass of class I aminoacyl-tRNA synthetases"/>
    <property type="match status" value="1"/>
</dbReference>
<dbReference type="GO" id="GO:0006431">
    <property type="term" value="P:methionyl-tRNA aminoacylation"/>
    <property type="evidence" value="ECO:0000318"/>
    <property type="project" value="GO_Central"/>
</dbReference>
<evidence type="ECO:0000256" key="2">
    <source>
        <dbReference type="ARBA" id="ARBA00005594"/>
    </source>
</evidence>
<evidence type="ECO:0000256" key="8">
    <source>
        <dbReference type="ARBA" id="ARBA00022946"/>
    </source>
</evidence>
<evidence type="ECO:0000259" key="17">
    <source>
        <dbReference type="Pfam" id="PF19303"/>
    </source>
</evidence>
<dbReference type="GeneID" id="100488527"/>
<dbReference type="InterPro" id="IPR014758">
    <property type="entry name" value="Met-tRNA_synth"/>
</dbReference>
<dbReference type="Pfam" id="PF09334">
    <property type="entry name" value="tRNA-synt_1g"/>
    <property type="match status" value="1"/>
</dbReference>
<dbReference type="GO" id="GO:0004825">
    <property type="term" value="F:methionine-tRNA ligase activity"/>
    <property type="evidence" value="ECO:0000318"/>
    <property type="project" value="GO_Central"/>
</dbReference>
<evidence type="ECO:0000256" key="11">
    <source>
        <dbReference type="ARBA" id="ARBA00026124"/>
    </source>
</evidence>
<dbReference type="GO" id="GO:0005524">
    <property type="term" value="F:ATP binding"/>
    <property type="evidence" value="ECO:0007669"/>
    <property type="project" value="UniProtKB-KW"/>
</dbReference>
<keyword evidence="5 15" id="KW-0547">Nucleotide-binding</keyword>
<dbReference type="RefSeq" id="XP_002940449.2">
    <property type="nucleotide sequence ID" value="XM_002940403.5"/>
</dbReference>
<dbReference type="Gene3D" id="1.10.730.10">
    <property type="entry name" value="Isoleucyl-tRNA Synthetase, Domain 1"/>
    <property type="match status" value="1"/>
</dbReference>
<dbReference type="OrthoDB" id="5844513at2759"/>
<dbReference type="GO" id="GO:0005759">
    <property type="term" value="C:mitochondrial matrix"/>
    <property type="evidence" value="ECO:0007669"/>
    <property type="project" value="UniProtKB-SubCell"/>
</dbReference>
<dbReference type="AGR" id="Xenbase:XB-GENE-5862162"/>
<dbReference type="OMA" id="NMFLPDR"/>
<dbReference type="Bgee" id="ENSXETG00000037078">
    <property type="expression patterns" value="Expressed in 4-cell stage embryo and 10 other cell types or tissues"/>
</dbReference>
<dbReference type="InterPro" id="IPR023457">
    <property type="entry name" value="Met-tRNA_synth_2"/>
</dbReference>
<dbReference type="SUPFAM" id="SSF52374">
    <property type="entry name" value="Nucleotidylyl transferase"/>
    <property type="match status" value="1"/>
</dbReference>
<feature type="domain" description="Methionyl/Leucyl tRNA synthetase" evidence="16">
    <location>
        <begin position="46"/>
        <end position="404"/>
    </location>
</feature>
<dbReference type="CDD" id="cd00814">
    <property type="entry name" value="MetRS_core"/>
    <property type="match status" value="1"/>
</dbReference>
<dbReference type="PRINTS" id="PR01041">
    <property type="entry name" value="TRNASYNTHMET"/>
</dbReference>
<dbReference type="Pfam" id="PF19303">
    <property type="entry name" value="Anticodon_3"/>
    <property type="match status" value="1"/>
</dbReference>
<dbReference type="Xenbase" id="XB-GENE-5862162">
    <property type="gene designation" value="mars2"/>
</dbReference>
<reference evidence="18" key="2">
    <citation type="submission" date="2020-05" db="UniProtKB">
        <authorList>
            <consortium name="Ensembl"/>
        </authorList>
    </citation>
    <scope>IDENTIFICATION</scope>
</reference>
<dbReference type="NCBIfam" id="TIGR00398">
    <property type="entry name" value="metG"/>
    <property type="match status" value="1"/>
</dbReference>
<feature type="domain" description="Methionyl-tRNA synthetase anticodon-binding" evidence="17">
    <location>
        <begin position="433"/>
        <end position="525"/>
    </location>
</feature>
<evidence type="ECO:0000256" key="5">
    <source>
        <dbReference type="ARBA" id="ARBA00022741"/>
    </source>
</evidence>
<keyword evidence="4 15" id="KW-0436">Ligase</keyword>
<proteinExistence type="inferred from homology"/>
<evidence type="ECO:0000256" key="4">
    <source>
        <dbReference type="ARBA" id="ARBA00022598"/>
    </source>
</evidence>
<dbReference type="GO" id="GO:0005739">
    <property type="term" value="C:mitochondrion"/>
    <property type="evidence" value="ECO:0000318"/>
    <property type="project" value="GO_Central"/>
</dbReference>
<protein>
    <recommendedName>
        <fullName evidence="11">Methionine--tRNA ligase, mitochondrial</fullName>
        <ecNumber evidence="3">6.1.1.10</ecNumber>
    </recommendedName>
    <alternativeName>
        <fullName evidence="12">Methionyl-tRNA synthetase 2</fullName>
    </alternativeName>
    <alternativeName>
        <fullName evidence="13">Mitochondrial methionyl-tRNA synthetase</fullName>
    </alternativeName>
</protein>
<evidence type="ECO:0000256" key="13">
    <source>
        <dbReference type="ARBA" id="ARBA00030331"/>
    </source>
</evidence>
<evidence type="ECO:0000256" key="7">
    <source>
        <dbReference type="ARBA" id="ARBA00022917"/>
    </source>
</evidence>
<dbReference type="FunFam" id="1.10.730.10:FF:000022">
    <property type="entry name" value="Methionyl-tRNA synthetase 2, mitochondrial"/>
    <property type="match status" value="1"/>
</dbReference>
<dbReference type="Gene3D" id="3.40.50.620">
    <property type="entry name" value="HUPs"/>
    <property type="match status" value="1"/>
</dbReference>
<dbReference type="Gene3D" id="2.170.220.10">
    <property type="match status" value="1"/>
</dbReference>
<evidence type="ECO:0000256" key="3">
    <source>
        <dbReference type="ARBA" id="ARBA00012838"/>
    </source>
</evidence>
<comment type="similarity">
    <text evidence="2 15">Belongs to the class-I aminoacyl-tRNA synthetase family.</text>
</comment>
<dbReference type="PANTHER" id="PTHR43326">
    <property type="entry name" value="METHIONYL-TRNA SYNTHETASE"/>
    <property type="match status" value="1"/>
</dbReference>
<sequence>MWLWDSTSNMLRFLPSRIFTNIVRLSSRCGSTEAANRDAVGTRPHLYTTPIFYVNASPHLGHVYSALLADVQHRYSAMCGIESRLSTGTDEHGMKVQQAASALSLDPHTFCSSVSLQFRNIFDDLDISYTDFVRTTEPRHKEAVSRFWMTLEERGYIYKGTYEGWYCTSDEAFLSEGQTAERIDSEGNKIRVSLESGHQVHWVSEENYMFRLSSLRPALLNWLQTEPVHPAPFLRLVHHWLEEELPDLSVSRQRSRLSWGIPVPSDSSHVIYVWLDALVNYLTAAGYPNLQLAPWGPSTHLLGKDILRFHAIYWPAFLIAAGLSPPHKLLVHSHWTSEGTKMSKSLKNVVDPADCIRRYTKDGLRYYLLRHGAPERDCDFTHRTARTLLNSELADALGGLLNRCTAPAINPMQHFPKFHYDSFPSAAHDQLQGVLANLQNLPAEVDQWVKKFQVHKALECIDACVRRSNAFFQSQAPWKLQRGVEKEAALRDSVIYVTLESLRLYATLLQPAVPGLATAALERLGVPLEMRTLKGNTFLAATRGESCYFQGQTLGPEKGLLFPRLERCEAL</sequence>
<keyword evidence="19" id="KW-1185">Reference proteome</keyword>
<dbReference type="PANTHER" id="PTHR43326:SF1">
    <property type="entry name" value="METHIONINE--TRNA LIGASE, MITOCHONDRIAL"/>
    <property type="match status" value="1"/>
</dbReference>
<evidence type="ECO:0000256" key="1">
    <source>
        <dbReference type="ARBA" id="ARBA00004305"/>
    </source>
</evidence>
<dbReference type="Ensembl" id="ENSXETT00000076712">
    <property type="protein sequence ID" value="ENSXETP00000073524"/>
    <property type="gene ID" value="ENSXETG00000037078"/>
</dbReference>
<evidence type="ECO:0000256" key="15">
    <source>
        <dbReference type="RuleBase" id="RU363039"/>
    </source>
</evidence>
<evidence type="ECO:0000313" key="20">
    <source>
        <dbReference type="RefSeq" id="XP_002940449.2"/>
    </source>
</evidence>
<evidence type="ECO:0000256" key="10">
    <source>
        <dbReference type="ARBA" id="ARBA00023146"/>
    </source>
</evidence>
<comment type="subcellular location">
    <subcellularLocation>
        <location evidence="1">Mitochondrion matrix</location>
    </subcellularLocation>
</comment>
<dbReference type="InterPro" id="IPR014729">
    <property type="entry name" value="Rossmann-like_a/b/a_fold"/>
</dbReference>
<evidence type="ECO:0000313" key="19">
    <source>
        <dbReference type="Proteomes" id="UP000008143"/>
    </source>
</evidence>
<reference evidence="20" key="3">
    <citation type="submission" date="2025-04" db="UniProtKB">
        <authorList>
            <consortium name="RefSeq"/>
        </authorList>
    </citation>
    <scope>IDENTIFICATION</scope>
    <source>
        <strain evidence="20">Nigerian</strain>
        <tissue evidence="20">Liver and blood</tissue>
    </source>
</reference>
<dbReference type="CTD" id="92935"/>
<evidence type="ECO:0000256" key="14">
    <source>
        <dbReference type="ARBA" id="ARBA00047364"/>
    </source>
</evidence>